<name>A0A7C4HAT4_STAMA</name>
<comment type="caution">
    <text evidence="2">The sequence shown here is derived from an EMBL/GenBank/DDBJ whole genome shotgun (WGS) entry which is preliminary data.</text>
</comment>
<evidence type="ECO:0000256" key="1">
    <source>
        <dbReference type="SAM" id="Phobius"/>
    </source>
</evidence>
<organism evidence="2">
    <name type="scientific">Staphylothermus marinus</name>
    <dbReference type="NCBI Taxonomy" id="2280"/>
    <lineage>
        <taxon>Archaea</taxon>
        <taxon>Thermoproteota</taxon>
        <taxon>Thermoprotei</taxon>
        <taxon>Desulfurococcales</taxon>
        <taxon>Desulfurococcaceae</taxon>
        <taxon>Staphylothermus</taxon>
    </lineage>
</organism>
<gene>
    <name evidence="2" type="ORF">ENU14_00330</name>
</gene>
<accession>A0A7C4HAT4</accession>
<evidence type="ECO:0000313" key="2">
    <source>
        <dbReference type="EMBL" id="HGM58030.1"/>
    </source>
</evidence>
<sequence length="1215" mass="141581">MNSFSKTICITIITIILINNYVFNIDTYSVEHVDNSVKFVKTFVLRNSYILQYRKLVESSNDFRFSVVRDYFVLNIDNDNYPDLLIWYFGKIDIWSYRYGVYASYRTITSPVFYITKPIPIDSNNDGVVDYILVFESSYIDGTIQLPPYTNIFTTYITKWVPLTGERRVLSRIYNYYVDTTTYYIHNGFIYIPMVNNTYVDISFNKTRTYCSRIGLVRIDLTTLSVSTFIVKTYCSNTPESSVPGINDYTTNYEIYLVGSGAFMYLIPSGLDRVIRVKIVSRNIVLDREYSFGQSDWNDNLMVLGRDYPAVSFGGHGGRYVLWRSPQRLDIKISGEYLIIPTAEFLWLSPVGSERNVFFRVERIRGVLILNTVNGVWREVNLRKTGSRIITSIVIDTSSNTILYGGVIVNSYDTIREPFVNAYNYLTDRDWNIWYRGVPQYADTYTFHTVVNIWNSRRIYATLYALRVDGDERDAVFHATQRYTSYFYTNYPPSIIKPVIIDIDGDGIEEYLFIMQYADYTGTNRYDPGIYGLYPQAFGRATYIVWFRKPYLMSLIECVYETCHVVNFNQYFGSTRYSSVLIEIRDPSERVIYSRNISANNWFRETISFKNPGRYGLDASTLTIYYVYDKIEWGLIDVKISYSERIVDLITLDVKYRTRIEVVKPSIKTLTPNHYENGFETDFILEYQDFNDGKWYRLSGYSNDLVVKLINSTRNLVKTPRDLGNGFYRAFFNNITPSTYTLLIEFAGSPIHLPSSAIISKLEFIKYPVEISITLDSEIPALTPLLINISYLKYRFIDSDGNWFEEDLTIGDNIELTISIYGTDIIVFRNKYPVTTRYMIIPSKYILPGNYSILVKYNSNNIYYSEAFVRKQYSVNKLRLWIDIIDLLDNTSIAIDPIVVYCSKLLVEMREYVSESMFRPVSVEMMIVIFNDIDLYSFRTNNSVFTIHTSEIKPGNYTVDVFPVEYSMVYNPPWYRFNLCIIEARGFITGFLEPLIRVNTSSVFNETSYSKTYALIPVKLYLNVSTYPEELLKESVIKVIIDDRVYVVNDISKPFVFTPVKPGFREVKLVLETKYFRVINTTYLTVYPHPVKIIVGKGSIIVKTIDLLNRSAPGLLFVEIYDMYKNLVFKNSYKSNGSLIIDDFIGNGWFYIYIEYRGNESYSNTNILKYIYIDHNYPNIKVVEEPYGLSFIIISIIISYLLLRKTRSGRIDESE</sequence>
<keyword evidence="1" id="KW-0472">Membrane</keyword>
<feature type="transmembrane region" description="Helical" evidence="1">
    <location>
        <begin position="1186"/>
        <end position="1203"/>
    </location>
</feature>
<dbReference type="EMBL" id="DTBJ01000005">
    <property type="protein sequence ID" value="HGM58030.1"/>
    <property type="molecule type" value="Genomic_DNA"/>
</dbReference>
<proteinExistence type="predicted"/>
<protein>
    <submittedName>
        <fullName evidence="2">Uncharacterized protein</fullName>
    </submittedName>
</protein>
<keyword evidence="1" id="KW-0812">Transmembrane</keyword>
<dbReference type="AlphaFoldDB" id="A0A7C4HAT4"/>
<keyword evidence="1" id="KW-1133">Transmembrane helix</keyword>
<reference evidence="2" key="1">
    <citation type="journal article" date="2020" name="mSystems">
        <title>Genome- and Community-Level Interaction Insights into Carbon Utilization and Element Cycling Functions of Hydrothermarchaeota in Hydrothermal Sediment.</title>
        <authorList>
            <person name="Zhou Z."/>
            <person name="Liu Y."/>
            <person name="Xu W."/>
            <person name="Pan J."/>
            <person name="Luo Z.H."/>
            <person name="Li M."/>
        </authorList>
    </citation>
    <scope>NUCLEOTIDE SEQUENCE [LARGE SCALE GENOMIC DNA]</scope>
    <source>
        <strain evidence="2">SpSt-642</strain>
    </source>
</reference>